<keyword evidence="2" id="KW-0964">Secreted</keyword>
<organism evidence="7 8">
    <name type="scientific">Microbacterium candidum</name>
    <dbReference type="NCBI Taxonomy" id="3041922"/>
    <lineage>
        <taxon>Bacteria</taxon>
        <taxon>Bacillati</taxon>
        <taxon>Actinomycetota</taxon>
        <taxon>Actinomycetes</taxon>
        <taxon>Micrococcales</taxon>
        <taxon>Microbacteriaceae</taxon>
        <taxon>Microbacterium</taxon>
    </lineage>
</organism>
<dbReference type="InterPro" id="IPR001434">
    <property type="entry name" value="OmcB-like_DUF11"/>
</dbReference>
<accession>A0ABT7MUD5</accession>
<evidence type="ECO:0000256" key="3">
    <source>
        <dbReference type="ARBA" id="ARBA00022729"/>
    </source>
</evidence>
<proteinExistence type="predicted"/>
<evidence type="ECO:0000256" key="2">
    <source>
        <dbReference type="ARBA" id="ARBA00022525"/>
    </source>
</evidence>
<evidence type="ECO:0000256" key="1">
    <source>
        <dbReference type="ARBA" id="ARBA00022512"/>
    </source>
</evidence>
<keyword evidence="4" id="KW-0572">Peptidoglycan-anchor</keyword>
<dbReference type="InterPro" id="IPR047589">
    <property type="entry name" value="DUF11_rpt"/>
</dbReference>
<keyword evidence="1" id="KW-0134">Cell wall</keyword>
<dbReference type="PANTHER" id="PTHR34819:SF3">
    <property type="entry name" value="CELL SURFACE PROTEIN"/>
    <property type="match status" value="1"/>
</dbReference>
<dbReference type="RefSeq" id="WP_286286140.1">
    <property type="nucleotide sequence ID" value="NZ_JASXSZ010000001.1"/>
</dbReference>
<evidence type="ECO:0000256" key="4">
    <source>
        <dbReference type="ARBA" id="ARBA00023088"/>
    </source>
</evidence>
<evidence type="ECO:0000313" key="8">
    <source>
        <dbReference type="Proteomes" id="UP001235064"/>
    </source>
</evidence>
<dbReference type="Proteomes" id="UP001235064">
    <property type="component" value="Unassembled WGS sequence"/>
</dbReference>
<keyword evidence="3" id="KW-0732">Signal</keyword>
<evidence type="ECO:0000313" key="7">
    <source>
        <dbReference type="EMBL" id="MDL9978070.1"/>
    </source>
</evidence>
<protein>
    <recommendedName>
        <fullName evidence="6">Gram-positive cocci surface proteins LPxTG domain-containing protein</fullName>
    </recommendedName>
</protein>
<dbReference type="Pfam" id="PF24346">
    <property type="entry name" value="DUF7507"/>
    <property type="match status" value="5"/>
</dbReference>
<reference evidence="7 8" key="1">
    <citation type="submission" date="2023-06" db="EMBL/GenBank/DDBJ databases">
        <title>Microbacterium sp. nov., isolated from a waste landfill.</title>
        <authorList>
            <person name="Wen W."/>
        </authorList>
    </citation>
    <scope>NUCLEOTIDE SEQUENCE [LARGE SCALE GENOMIC DNA]</scope>
    <source>
        <strain evidence="7 8">ASV49</strain>
    </source>
</reference>
<dbReference type="PROSITE" id="PS50847">
    <property type="entry name" value="GRAM_POS_ANCHORING"/>
    <property type="match status" value="1"/>
</dbReference>
<dbReference type="EMBL" id="JASXSZ010000001">
    <property type="protein sequence ID" value="MDL9978070.1"/>
    <property type="molecule type" value="Genomic_DNA"/>
</dbReference>
<feature type="transmembrane region" description="Helical" evidence="5">
    <location>
        <begin position="2013"/>
        <end position="2034"/>
    </location>
</feature>
<gene>
    <name evidence="7" type="ORF">QSV35_01885</name>
</gene>
<evidence type="ECO:0000259" key="6">
    <source>
        <dbReference type="PROSITE" id="PS50847"/>
    </source>
</evidence>
<dbReference type="PANTHER" id="PTHR34819">
    <property type="entry name" value="LARGE CYSTEINE-RICH PERIPLASMIC PROTEIN OMCB"/>
    <property type="match status" value="1"/>
</dbReference>
<evidence type="ECO:0000256" key="5">
    <source>
        <dbReference type="SAM" id="Phobius"/>
    </source>
</evidence>
<comment type="caution">
    <text evidence="7">The sequence shown here is derived from an EMBL/GenBank/DDBJ whole genome shotgun (WGS) entry which is preliminary data.</text>
</comment>
<dbReference type="Pfam" id="PF01345">
    <property type="entry name" value="DUF11"/>
    <property type="match status" value="1"/>
</dbReference>
<dbReference type="InterPro" id="IPR051172">
    <property type="entry name" value="Chlamydia_OmcB"/>
</dbReference>
<feature type="domain" description="Gram-positive cocci surface proteins LPxTG" evidence="6">
    <location>
        <begin position="2006"/>
        <end position="2043"/>
    </location>
</feature>
<dbReference type="NCBIfam" id="TIGR01451">
    <property type="entry name" value="B_ant_repeat"/>
    <property type="match status" value="6"/>
</dbReference>
<keyword evidence="5" id="KW-0812">Transmembrane</keyword>
<name>A0ABT7MUD5_9MICO</name>
<dbReference type="InterPro" id="IPR019931">
    <property type="entry name" value="LPXTG_anchor"/>
</dbReference>
<keyword evidence="5" id="KW-0472">Membrane</keyword>
<dbReference type="InterPro" id="IPR055354">
    <property type="entry name" value="DUF7507"/>
</dbReference>
<keyword evidence="5" id="KW-1133">Transmembrane helix</keyword>
<keyword evidence="8" id="KW-1185">Reference proteome</keyword>
<sequence>MAMIEYARTRRAASEWAKKRSRLRLRRLVAAVVAPLTVLALILGTAAPASAAGSAQLTVSVVAVNASTGTPITSLAPGAYPGLTQKIAFRVDFSCVSANCDNATVKFDPTALDPNYNYYRLLTKSGFTPPLSGGTLSGSDTAGWTVSLNDLAAGQSGQFTLEYQTGASGCWDWNVGRDGQYTNCPVVNFPNGFPITQTVRGNADTASGEKVATSATVQWTIPTPSPTVAYGDMYDANGTHIPAGGTLSTDTDYRFNVNFASGCVWGRVTAYLVVDPLPDICASGYTVTQQLPIGAVYVPSSGDGSPTVSGTWATGQILTWTGPAWSKPGANTSAIGWGAANGFDSYTGAVPRVITIKFPRANLAPFPAQECNYSTTTNGPVANATATYISMPGTPGDVRTANQPANSGYVIRCVDPFPRALMDPKQSTYDGAQRPVTADATVVIPTTGENDKQWNVTVANTANIWGVAVVTDNTLDLPDLPVYQITTSATGSTIRWTATDGTTTVSGTSTDTANAPVGFHFVTSTVTSPRLAPPNQLPEQTYRTNFTVSYKYRVTPGATNPTLRRINTASAVMQWPDYPQFPDTQLGPTSGAVTLIAPFGKIDTWKGAWGSGSNTTDQPHPPTTTDATIPATGAPAQQFYWNVYVGNFGNAPATATVTDPNLDFLGVSTVRIIPYIRYGWNGGYVQVQANIQYKLDDGTTGTVTSADWWAPAGRRIVSATVTSVPQVTGGSTFPTDTNYNAFVVTFWGSISDAAVPDSRFTNNATGSLNYGTTSLGTLTKDTAHTIHLVGQAQTMTATMRAPAISDGASQATTASNVTFTVCGATANVPLNRDMTPEYVFMAPVGWNITPGSASFPAGSVPAGVTFAYNTVTVAGVPRQVAVATWPAGTSWGKNTNLPCMSVIARPTSAVPAGTQSVARGFLTNTANVIAGDVFSNQFLDAPDIDSNPATLRFSESTPPTVVPVAAVAAMQVLKEICQPDATQADGCKWYADPNNRVGVPPNSTSIKYRISVINTGNTNLSDVVGYDVLPYPGDTGTSDATAGDQRGSTFDETVQSVTTPTNGAVAAFSTSTQPCRAEVSSLTPPACTDDWNNITSTGAQAIRLSRAGVLAPGTSFSMGYTAAVNNAPGFGAVACNSFAVKAVGLSLVSEPAPVCASIEETDLQITAGTPQLQDGRPGVLPWTVVNNGGAPSTTGEAAFKIPAGLQVTSFTPTGWVCTAVDGSGNPVYGTATGPATLTCTPKSPLLLGVPQAINLAVQPTTTSRLTIPAHVSGRMFDQNPANNDAIEQVTPTPPAAGIALTKDDGVTTAKPGDTLTYTITGTNTLDFETLVAPTLKDTLPGGVQYVSSSNGGALSNGVVTWTLPDMPGGGTVTRTVTVKVLTTIAMATLTNSATVSAPDPAFAGTTLSAVATDVDNVVTNPKLTLVKSSSTPTFAAVDDVVTYTFSSQNTGDVTLHDVAISDPLPGLSTVKYGIWPGGAGTDGVLAPGQTITATATYKITQGDLDATKVDNIATVTGSTPGGVNDVTATGHREVTSTAAPSISLVKSTSSVVAKAGDPVVYTFLVTNTGPLTLKTVGIVDAMKGLSDIVFGNWPGQDKMLAPGQSVSATATYKATQADVDAGTIVNTATADGTTSAGVDVTSAKVVVPLSIARTAGITLDKTATYGIGQTGKAGEKINYVFTATNTGNTTLTAVTIADPLPGLSKIAYGDWPDRTAGLLLPGQSVTATASYTVTQADVDGLKGVTNTATVTSMAPNGASPSATSTKHMDTPATSGIQLVKTADRGTGVPKVGDVVTYHFAATNLGVVTLTGVTIKDPMVGLSKIRYGTWPDGEVGTLLPGSTITATATYTLTQADVDASKVVNTATVVGDPSAGDPVTSNATVTRVLPGDAKLAFHKAGSIAQGAWKTGETVTYGFIVGNTGNVTLSNVVITDPLPGLTTITYQWPGKDGVLAPGQTATATATYKLTAADIAKLSLANTATATSDRAPAVTDSVTLTGPADPPPGLPPTGGTISILPIAAGSLLLGGGLLLVLVTRRRRTRKN</sequence>